<dbReference type="Pfam" id="PF01547">
    <property type="entry name" value="SBP_bac_1"/>
    <property type="match status" value="1"/>
</dbReference>
<dbReference type="PANTHER" id="PTHR43649:SF14">
    <property type="entry name" value="BLR3389 PROTEIN"/>
    <property type="match status" value="1"/>
</dbReference>
<proteinExistence type="predicted"/>
<keyword evidence="2" id="KW-1185">Reference proteome</keyword>
<comment type="caution">
    <text evidence="1">The sequence shown here is derived from an EMBL/GenBank/DDBJ whole genome shotgun (WGS) entry which is preliminary data.</text>
</comment>
<dbReference type="Gene3D" id="3.40.190.10">
    <property type="entry name" value="Periplasmic binding protein-like II"/>
    <property type="match status" value="2"/>
</dbReference>
<dbReference type="RefSeq" id="WP_310910357.1">
    <property type="nucleotide sequence ID" value="NZ_JAVLVT010000001.1"/>
</dbReference>
<gene>
    <name evidence="1" type="ORF">RIF23_00905</name>
</gene>
<sequence length="431" mass="46913">MRQHFPQHRVVAAASAGALLMATACGQSGPGADDTLQVWAVEDEVLNPLLEESIADFNAGSDVELELVTIQNDPYKERLQVAMGSPERPDIFFNWGGGNLGQYVDAGQVYDMTADLDDNPEFRDAFLPSVLEVAELDGSVYGVPMQGTQPVSFFYNQEVFDEAGAEPPETYAELLDLVEVFQGEEVTPVVLPGAASWTLLMWVSYLVDRVGGAEVYADISRGADGAWDDPAVIEALERSQDLVDEGAFGSDFAAVDWDGGQATTLLAEGEAAMILMGPWMVQDVEANAPEFYESGDLGWFAFPEVESGQGDPSAVVGPPTNYFSVHAETDHPEVAMDWLIDSMASDEYVQGLIDSGAVPPIEGIEDDLADSERAEFTTWLYDLTEESEHFTPAWDQDLDPSEAETMLTNFSLVFEGDMTPEEFVADMDDES</sequence>
<evidence type="ECO:0000313" key="1">
    <source>
        <dbReference type="EMBL" id="MDS1268846.1"/>
    </source>
</evidence>
<dbReference type="EMBL" id="JAVLVT010000001">
    <property type="protein sequence ID" value="MDS1268846.1"/>
    <property type="molecule type" value="Genomic_DNA"/>
</dbReference>
<dbReference type="SUPFAM" id="SSF53850">
    <property type="entry name" value="Periplasmic binding protein-like II"/>
    <property type="match status" value="1"/>
</dbReference>
<reference evidence="2" key="1">
    <citation type="submission" date="2023-07" db="EMBL/GenBank/DDBJ databases">
        <title>Novel species in the genus Lipingzhangella isolated from Sambhar Salt Lake.</title>
        <authorList>
            <person name="Jiya N."/>
            <person name="Kajale S."/>
            <person name="Sharma A."/>
        </authorList>
    </citation>
    <scope>NUCLEOTIDE SEQUENCE [LARGE SCALE GENOMIC DNA]</scope>
    <source>
        <strain evidence="2">LS1_29</strain>
    </source>
</reference>
<protein>
    <submittedName>
        <fullName evidence="1">Extracellular solute-binding protein</fullName>
    </submittedName>
</protein>
<dbReference type="InterPro" id="IPR006059">
    <property type="entry name" value="SBP"/>
</dbReference>
<dbReference type="PROSITE" id="PS51257">
    <property type="entry name" value="PROKAR_LIPOPROTEIN"/>
    <property type="match status" value="1"/>
</dbReference>
<name>A0ABU2H0L0_9ACTN</name>
<accession>A0ABU2H0L0</accession>
<dbReference type="Proteomes" id="UP001250214">
    <property type="component" value="Unassembled WGS sequence"/>
</dbReference>
<evidence type="ECO:0000313" key="2">
    <source>
        <dbReference type="Proteomes" id="UP001250214"/>
    </source>
</evidence>
<dbReference type="PANTHER" id="PTHR43649">
    <property type="entry name" value="ARABINOSE-BINDING PROTEIN-RELATED"/>
    <property type="match status" value="1"/>
</dbReference>
<dbReference type="InterPro" id="IPR050490">
    <property type="entry name" value="Bact_solute-bd_prot1"/>
</dbReference>
<organism evidence="1 2">
    <name type="scientific">Lipingzhangella rawalii</name>
    <dbReference type="NCBI Taxonomy" id="2055835"/>
    <lineage>
        <taxon>Bacteria</taxon>
        <taxon>Bacillati</taxon>
        <taxon>Actinomycetota</taxon>
        <taxon>Actinomycetes</taxon>
        <taxon>Streptosporangiales</taxon>
        <taxon>Nocardiopsidaceae</taxon>
        <taxon>Lipingzhangella</taxon>
    </lineage>
</organism>